<dbReference type="AlphaFoldDB" id="A0A4R3JTX6"/>
<dbReference type="OrthoDB" id="9153760at2"/>
<comment type="function">
    <text evidence="8">Essential cell division protein. May link together the upstream cell division proteins, which are predominantly cytoplasmic, with the downstream cell division proteins, which are predominantly periplasmic.</text>
</comment>
<evidence type="ECO:0000256" key="3">
    <source>
        <dbReference type="ARBA" id="ARBA00022618"/>
    </source>
</evidence>
<gene>
    <name evidence="8" type="primary">ftsL</name>
    <name evidence="10" type="ORF">EDC61_11258</name>
</gene>
<dbReference type="PANTHER" id="PTHR37479:SF1">
    <property type="entry name" value="CELL DIVISION PROTEIN FTSL"/>
    <property type="match status" value="1"/>
</dbReference>
<keyword evidence="3 8" id="KW-0132">Cell division</keyword>
<organism evidence="10 11">
    <name type="scientific">Sulfuritortus calidifontis</name>
    <dbReference type="NCBI Taxonomy" id="1914471"/>
    <lineage>
        <taxon>Bacteria</taxon>
        <taxon>Pseudomonadati</taxon>
        <taxon>Pseudomonadota</taxon>
        <taxon>Betaproteobacteria</taxon>
        <taxon>Nitrosomonadales</taxon>
        <taxon>Thiobacillaceae</taxon>
        <taxon>Sulfuritortus</taxon>
    </lineage>
</organism>
<comment type="similarity">
    <text evidence="8">Belongs to the FtsL family.</text>
</comment>
<keyword evidence="7 8" id="KW-0131">Cell cycle</keyword>
<dbReference type="Proteomes" id="UP000295135">
    <property type="component" value="Unassembled WGS sequence"/>
</dbReference>
<comment type="subcellular location">
    <subcellularLocation>
        <location evidence="8">Cell inner membrane</location>
        <topology evidence="8">Single-pass type II membrane protein</topology>
    </subcellularLocation>
    <subcellularLocation>
        <location evidence="1">Cell membrane</location>
        <topology evidence="1">Single-pass type II membrane protein</topology>
    </subcellularLocation>
    <text evidence="8">Localizes to the division septum where it forms a ring structure.</text>
</comment>
<name>A0A4R3JTX6_9PROT</name>
<evidence type="ECO:0000256" key="7">
    <source>
        <dbReference type="ARBA" id="ARBA00023306"/>
    </source>
</evidence>
<proteinExistence type="inferred from homology"/>
<accession>A0A4R3JTX6</accession>
<dbReference type="Pfam" id="PF04999">
    <property type="entry name" value="FtsL"/>
    <property type="match status" value="1"/>
</dbReference>
<keyword evidence="2 8" id="KW-1003">Cell membrane</keyword>
<evidence type="ECO:0000256" key="6">
    <source>
        <dbReference type="ARBA" id="ARBA00023136"/>
    </source>
</evidence>
<keyword evidence="6 8" id="KW-0472">Membrane</keyword>
<reference evidence="10 11" key="1">
    <citation type="submission" date="2019-03" db="EMBL/GenBank/DDBJ databases">
        <title>Genomic Encyclopedia of Type Strains, Phase IV (KMG-IV): sequencing the most valuable type-strain genomes for metagenomic binning, comparative biology and taxonomic classification.</title>
        <authorList>
            <person name="Goeker M."/>
        </authorList>
    </citation>
    <scope>NUCLEOTIDE SEQUENCE [LARGE SCALE GENOMIC DNA]</scope>
    <source>
        <strain evidence="10 11">DSM 103923</strain>
    </source>
</reference>
<evidence type="ECO:0000256" key="9">
    <source>
        <dbReference type="NCBIfam" id="TIGR02209"/>
    </source>
</evidence>
<dbReference type="GO" id="GO:0032153">
    <property type="term" value="C:cell division site"/>
    <property type="evidence" value="ECO:0007669"/>
    <property type="project" value="UniProtKB-UniRule"/>
</dbReference>
<dbReference type="GO" id="GO:0005886">
    <property type="term" value="C:plasma membrane"/>
    <property type="evidence" value="ECO:0007669"/>
    <property type="project" value="UniProtKB-SubCell"/>
</dbReference>
<dbReference type="NCBIfam" id="TIGR02209">
    <property type="entry name" value="ftsL_broad"/>
    <property type="match status" value="1"/>
</dbReference>
<keyword evidence="8" id="KW-0997">Cell inner membrane</keyword>
<dbReference type="RefSeq" id="WP_126463598.1">
    <property type="nucleotide sequence ID" value="NZ_AP018721.1"/>
</dbReference>
<evidence type="ECO:0000256" key="1">
    <source>
        <dbReference type="ARBA" id="ARBA00004401"/>
    </source>
</evidence>
<evidence type="ECO:0000313" key="11">
    <source>
        <dbReference type="Proteomes" id="UP000295135"/>
    </source>
</evidence>
<keyword evidence="5 8" id="KW-1133">Transmembrane helix</keyword>
<sequence>MLRLNALLAVLLVLCALFVVTARHQARKSFIELQAQQEKARGLDIEWGRLQLEQSTWAMHARIEQVARQHLQMAVPEPKQIHRLNLMHGGAQ</sequence>
<evidence type="ECO:0000313" key="10">
    <source>
        <dbReference type="EMBL" id="TCS71042.1"/>
    </source>
</evidence>
<dbReference type="PANTHER" id="PTHR37479">
    <property type="entry name" value="CELL DIVISION PROTEIN FTSL"/>
    <property type="match status" value="1"/>
</dbReference>
<evidence type="ECO:0000256" key="8">
    <source>
        <dbReference type="HAMAP-Rule" id="MF_00910"/>
    </source>
</evidence>
<comment type="caution">
    <text evidence="10">The sequence shown here is derived from an EMBL/GenBank/DDBJ whole genome shotgun (WGS) entry which is preliminary data.</text>
</comment>
<protein>
    <recommendedName>
        <fullName evidence="8 9">Cell division protein FtsL</fullName>
    </recommendedName>
</protein>
<evidence type="ECO:0000256" key="5">
    <source>
        <dbReference type="ARBA" id="ARBA00022989"/>
    </source>
</evidence>
<evidence type="ECO:0000256" key="2">
    <source>
        <dbReference type="ARBA" id="ARBA00022475"/>
    </source>
</evidence>
<dbReference type="GO" id="GO:0043093">
    <property type="term" value="P:FtsZ-dependent cytokinesis"/>
    <property type="evidence" value="ECO:0007669"/>
    <property type="project" value="UniProtKB-UniRule"/>
</dbReference>
<keyword evidence="4 8" id="KW-0812">Transmembrane</keyword>
<dbReference type="HAMAP" id="MF_00910">
    <property type="entry name" value="FtsL"/>
    <property type="match status" value="1"/>
</dbReference>
<keyword evidence="11" id="KW-1185">Reference proteome</keyword>
<dbReference type="EMBL" id="SLZY01000012">
    <property type="protein sequence ID" value="TCS71042.1"/>
    <property type="molecule type" value="Genomic_DNA"/>
</dbReference>
<dbReference type="InterPro" id="IPR011922">
    <property type="entry name" value="Cell_div_FtsL"/>
</dbReference>
<comment type="subunit">
    <text evidence="8">Part of a complex composed of FtsB, FtsL and FtsQ.</text>
</comment>
<evidence type="ECO:0000256" key="4">
    <source>
        <dbReference type="ARBA" id="ARBA00022692"/>
    </source>
</evidence>